<dbReference type="PANTHER" id="PTHR34237:SF1">
    <property type="entry name" value="PAREP8"/>
    <property type="match status" value="1"/>
</dbReference>
<dbReference type="OrthoDB" id="30877at2157"/>
<dbReference type="InterPro" id="IPR010268">
    <property type="entry name" value="PaREP1"/>
</dbReference>
<proteinExistence type="predicted"/>
<dbReference type="PANTHER" id="PTHR34237">
    <property type="entry name" value="PAREP8-RELATED"/>
    <property type="match status" value="1"/>
</dbReference>
<dbReference type="AlphaFoldDB" id="A0A8F5BP04"/>
<reference evidence="1" key="1">
    <citation type="journal article" date="2021" name="Environ. Microbiol.">
        <title>New insights into the diversity and evolution of the archaeal mobilome from three complete genomes of Saccharolobus shibatae.</title>
        <authorList>
            <person name="Medvedeva S."/>
            <person name="Brandt D."/>
            <person name="Cvirkaite-Krupovic V."/>
            <person name="Liu Y."/>
            <person name="Severinov K."/>
            <person name="Ishino S."/>
            <person name="Ishino Y."/>
            <person name="Prangishvili D."/>
            <person name="Kalinowski J."/>
            <person name="Krupovic M."/>
        </authorList>
    </citation>
    <scope>NUCLEOTIDE SEQUENCE</scope>
    <source>
        <strain evidence="1">B12</strain>
    </source>
</reference>
<sequence length="180" mass="21320">MNSPEVVKLYDKLNKKEKLSDYDLSLIKSLSYETGWSRDDIMDEIKNLDKDPRQRIEIYKKIFEEYYEEAIKLRDRQGGEKLWGAVTALIKVYAANKGIMLSHWSHYDLYNFIASNVEKKKQIRLSDGTLIKPYQLFVDLLAFADQLHKNFYESHLPKEVFEDIFNEVVELVKKAKEIIF</sequence>
<protein>
    <submittedName>
        <fullName evidence="1">Uncharacterized protein</fullName>
    </submittedName>
</protein>
<dbReference type="RefSeq" id="WP_218265828.1">
    <property type="nucleotide sequence ID" value="NZ_CP077717.1"/>
</dbReference>
<dbReference type="Proteomes" id="UP000694018">
    <property type="component" value="Chromosome"/>
</dbReference>
<evidence type="ECO:0000313" key="1">
    <source>
        <dbReference type="EMBL" id="QXJ28776.1"/>
    </source>
</evidence>
<accession>A0A8F5BP04</accession>
<name>A0A8F5BP04_SACSH</name>
<organism evidence="1 2">
    <name type="scientific">Saccharolobus shibatae (strain ATCC 51178 / DSM 5389 / JCM 8931 / NBRC 15437 / B12)</name>
    <name type="common">Sulfolobus shibatae</name>
    <dbReference type="NCBI Taxonomy" id="523848"/>
    <lineage>
        <taxon>Archaea</taxon>
        <taxon>Thermoproteota</taxon>
        <taxon>Thermoprotei</taxon>
        <taxon>Sulfolobales</taxon>
        <taxon>Sulfolobaceae</taxon>
        <taxon>Saccharolobus</taxon>
    </lineage>
</organism>
<evidence type="ECO:0000313" key="2">
    <source>
        <dbReference type="Proteomes" id="UP000694018"/>
    </source>
</evidence>
<dbReference type="EMBL" id="CP077717">
    <property type="protein sequence ID" value="QXJ28776.1"/>
    <property type="molecule type" value="Genomic_DNA"/>
</dbReference>
<dbReference type="KEGG" id="sshi:J5U23_01645"/>
<gene>
    <name evidence="1" type="ORF">J5U23_01645</name>
</gene>
<dbReference type="GeneID" id="65563203"/>
<dbReference type="Pfam" id="PF05942">
    <property type="entry name" value="PaREP1"/>
    <property type="match status" value="1"/>
</dbReference>